<feature type="region of interest" description="Disordered" evidence="8">
    <location>
        <begin position="1442"/>
        <end position="1469"/>
    </location>
</feature>
<dbReference type="FunFam" id="1.20.1160.11:FF:000001">
    <property type="entry name" value="Paired amphipathic helix protein Sin3"/>
    <property type="match status" value="1"/>
</dbReference>
<comment type="caution">
    <text evidence="10">The sequence shown here is derived from an EMBL/GenBank/DDBJ whole genome shotgun (WGS) entry which is preliminary data.</text>
</comment>
<dbReference type="PANTHER" id="PTHR12346">
    <property type="entry name" value="SIN3B-RELATED"/>
    <property type="match status" value="1"/>
</dbReference>
<dbReference type="GO" id="GO:0033698">
    <property type="term" value="C:Rpd3L complex"/>
    <property type="evidence" value="ECO:0007669"/>
    <property type="project" value="UniProtKB-ARBA"/>
</dbReference>
<proteinExistence type="predicted"/>
<dbReference type="Proteomes" id="UP001211907">
    <property type="component" value="Unassembled WGS sequence"/>
</dbReference>
<dbReference type="InterPro" id="IPR031693">
    <property type="entry name" value="Sin3_C"/>
</dbReference>
<reference evidence="10" key="1">
    <citation type="submission" date="2020-05" db="EMBL/GenBank/DDBJ databases">
        <title>Phylogenomic resolution of chytrid fungi.</title>
        <authorList>
            <person name="Stajich J.E."/>
            <person name="Amses K."/>
            <person name="Simmons R."/>
            <person name="Seto K."/>
            <person name="Myers J."/>
            <person name="Bonds A."/>
            <person name="Quandt C.A."/>
            <person name="Barry K."/>
            <person name="Liu P."/>
            <person name="Grigoriev I."/>
            <person name="Longcore J.E."/>
            <person name="James T.Y."/>
        </authorList>
    </citation>
    <scope>NUCLEOTIDE SEQUENCE</scope>
    <source>
        <strain evidence="10">JEL0513</strain>
    </source>
</reference>
<feature type="region of interest" description="Disordered" evidence="8">
    <location>
        <begin position="245"/>
        <end position="315"/>
    </location>
</feature>
<gene>
    <name evidence="10" type="primary">SIN3_1</name>
    <name evidence="10" type="ORF">HK100_010159</name>
</gene>
<evidence type="ECO:0000259" key="9">
    <source>
        <dbReference type="SMART" id="SM00761"/>
    </source>
</evidence>
<dbReference type="GO" id="GO:0010628">
    <property type="term" value="P:positive regulation of gene expression"/>
    <property type="evidence" value="ECO:0007669"/>
    <property type="project" value="UniProtKB-ARBA"/>
</dbReference>
<dbReference type="GO" id="GO:0003714">
    <property type="term" value="F:transcription corepressor activity"/>
    <property type="evidence" value="ECO:0007669"/>
    <property type="project" value="InterPro"/>
</dbReference>
<feature type="compositionally biased region" description="Polar residues" evidence="8">
    <location>
        <begin position="7"/>
        <end position="36"/>
    </location>
</feature>
<evidence type="ECO:0000256" key="1">
    <source>
        <dbReference type="ARBA" id="ARBA00004123"/>
    </source>
</evidence>
<evidence type="ECO:0000256" key="6">
    <source>
        <dbReference type="ARBA" id="ARBA00023242"/>
    </source>
</evidence>
<keyword evidence="5" id="KW-0804">Transcription</keyword>
<dbReference type="FunFam" id="1.20.1160.11:FF:000002">
    <property type="entry name" value="Paired amphipathic helix protein SIN3"/>
    <property type="match status" value="1"/>
</dbReference>
<evidence type="ECO:0000256" key="4">
    <source>
        <dbReference type="ARBA" id="ARBA00023015"/>
    </source>
</evidence>
<dbReference type="SMART" id="SM00761">
    <property type="entry name" value="HDAC_interact"/>
    <property type="match status" value="1"/>
</dbReference>
<feature type="region of interest" description="Disordered" evidence="8">
    <location>
        <begin position="979"/>
        <end position="1015"/>
    </location>
</feature>
<keyword evidence="2" id="KW-0678">Repressor</keyword>
<keyword evidence="11" id="KW-1185">Reference proteome</keyword>
<sequence>MSEVPPAQSTDGNANSANGSSALTGNQPTLNNTTGETAQLQPQPQTQTQPLVQALSQAPQQHPQQQPPQQPQQQQPLHTGYPATQSSAALVQPQPQPHQQNPIQQNLIPQNQNQNQNQNHNPYQPRSLNVKDALSYLDQVKLQFQHQPDVYNRFLDIMKEFKSQSIDTPGVIERVSTLFRGHPTLVTGFNTFLPPGYRIEATMNPLDPIRVYTPTGLQTSSIRQQSPSVPAPAAIQQQPQHYINQQPPQSYYSHPQHQPQNLPLPQQQSHISGPPPQSGSGYHIPSQQHQQSQQQNPPPYSLMAPSHGLHTQPVPQQLPQPIQAAQQPPILHQVPLTQQIPPMPPHLEVAQKKTPVEFGHAISYVNKIKNRFSNEPDTYKHFLEILQTYQKESKPIQEVYAQVQVLFKGAPDLLDEFKHFLPEVGSVVNKSGSSSGARTSTVMPQMATWSDNRRPSTSNIQPPSLHQLPVKKAAKRTGVFQSAPVVTGSPASFPSQQQPQQQLPSIQGSASLSLAPVQQQTAQQQLPPKKQKLNKGAGIMPGGYIPGGPVASGPGGSVTQFPGDANTQGGSSSAPSGNIEELEWIDKCKRSIGNRTTYNEFLKVLNLFSNEIIDAKTLVERVEPFLAKSPELFTWFKKFVKYEEEQVVYNFPAARPDVDFKTCRKSGRSYRLLPDNFPRSVCSGRDDLCREILNDDWISQPEYLSETGFTSHRKNIYEEALHKCEEERYEFDINIEANLHTIALLEPIYRRIQAMSPDERSKFKLPVGLGGTSKTLYRMVVRKIYGNEKGLDVIDALHNNPSVAVPVVLKRLKQKDEEWKRCQRDWNKVWREVDLKNYHKALDHQGINFKTTDRKALTPKTLITEIENLYREQRERKRLSMSLSGQHQYGFQSTNPGGPLTATPFTRQQMDFTFPEPRIFSDARRLIMMQVGTTGGISQSDEDRIEEFLRNFSKKFFASEESNTISGVEQTAAFVPVSADDEGDEDEEMSNSSVGGEGDEGSTTGTGSNLNTKPSQTLRREVLMRQAAAAVSSSSSPVLLNADKDVGGTGIDVDAMSDTESASGKITSTHIRPALRGLHILCSRLLRMKQLSDEFQRSPPHHLSLLNPVAVGLGLQNPDSVQPISKDRYTEFIRAVHDLFASKIESVEFEDRVRGLFGAAAFSSYTIDKLVQQIVKQIQTIVQDPVSMDLVELYFRDRDKPVSSARQESVYRLNAERLCEDDNMYRLEYHIAPRVLTFQLLTKEDPVILDGTSVEERWSIYVDQFIQLSSSSEQTGIELPPRGVLIRRSQQQDREENIENMFGSGEPFLRRNVSQLNESGNIVVMNGGNGGNNTSVSNDTVEMRSGLELKICLNTYKMFFVEDTEDYFARRRRLGRVAISGAGGEQLRKRRNGWDPAERIKANEKRLIRFRNWFDTRVEGIKKDEAEWVIVDKNMAADGNVNSAATTSVSGNDQESGENAFDNDVEMQT</sequence>
<dbReference type="PROSITE" id="PS51477">
    <property type="entry name" value="PAH"/>
    <property type="match status" value="3"/>
</dbReference>
<dbReference type="InterPro" id="IPR003822">
    <property type="entry name" value="PAH"/>
</dbReference>
<dbReference type="InterPro" id="IPR039774">
    <property type="entry name" value="Sin3-like"/>
</dbReference>
<dbReference type="SUPFAM" id="SSF47762">
    <property type="entry name" value="PAH2 domain"/>
    <property type="match status" value="3"/>
</dbReference>
<feature type="compositionally biased region" description="Low complexity" evidence="8">
    <location>
        <begin position="285"/>
        <end position="295"/>
    </location>
</feature>
<accession>A0AAD5XKV5</accession>
<evidence type="ECO:0000256" key="3">
    <source>
        <dbReference type="ARBA" id="ARBA00022737"/>
    </source>
</evidence>
<evidence type="ECO:0000256" key="7">
    <source>
        <dbReference type="PROSITE-ProRule" id="PRU00810"/>
    </source>
</evidence>
<feature type="domain" description="Histone deacetylase interacting" evidence="9">
    <location>
        <begin position="662"/>
        <end position="762"/>
    </location>
</feature>
<evidence type="ECO:0000256" key="8">
    <source>
        <dbReference type="SAM" id="MobiDB-lite"/>
    </source>
</evidence>
<feature type="compositionally biased region" description="Polar residues" evidence="8">
    <location>
        <begin position="437"/>
        <end position="464"/>
    </location>
</feature>
<name>A0AAD5XKV5_9FUNG</name>
<feature type="region of interest" description="Disordered" evidence="8">
    <location>
        <begin position="485"/>
        <end position="560"/>
    </location>
</feature>
<feature type="region of interest" description="Disordered" evidence="8">
    <location>
        <begin position="1"/>
        <end position="80"/>
    </location>
</feature>
<feature type="compositionally biased region" description="Low complexity" evidence="8">
    <location>
        <begin position="245"/>
        <end position="268"/>
    </location>
</feature>
<dbReference type="PANTHER" id="PTHR12346:SF0">
    <property type="entry name" value="SIN3A, ISOFORM G"/>
    <property type="match status" value="1"/>
</dbReference>
<keyword evidence="3" id="KW-0677">Repeat</keyword>
<organism evidence="10 11">
    <name type="scientific">Physocladia obscura</name>
    <dbReference type="NCBI Taxonomy" id="109957"/>
    <lineage>
        <taxon>Eukaryota</taxon>
        <taxon>Fungi</taxon>
        <taxon>Fungi incertae sedis</taxon>
        <taxon>Chytridiomycota</taxon>
        <taxon>Chytridiomycota incertae sedis</taxon>
        <taxon>Chytridiomycetes</taxon>
        <taxon>Chytridiales</taxon>
        <taxon>Chytriomycetaceae</taxon>
        <taxon>Physocladia</taxon>
    </lineage>
</organism>
<evidence type="ECO:0000313" key="10">
    <source>
        <dbReference type="EMBL" id="KAJ3140366.1"/>
    </source>
</evidence>
<dbReference type="Pfam" id="PF08295">
    <property type="entry name" value="Sin3_corepress"/>
    <property type="match status" value="1"/>
</dbReference>
<keyword evidence="6 7" id="KW-0539">Nucleus</keyword>
<feature type="compositionally biased region" description="Low complexity" evidence="8">
    <location>
        <begin position="37"/>
        <end position="64"/>
    </location>
</feature>
<dbReference type="Gene3D" id="1.20.1160.11">
    <property type="entry name" value="Paired amphipathic helix"/>
    <property type="match status" value="3"/>
</dbReference>
<evidence type="ECO:0000313" key="11">
    <source>
        <dbReference type="Proteomes" id="UP001211907"/>
    </source>
</evidence>
<evidence type="ECO:0000256" key="5">
    <source>
        <dbReference type="ARBA" id="ARBA00023163"/>
    </source>
</evidence>
<dbReference type="Pfam" id="PF02671">
    <property type="entry name" value="PAH"/>
    <property type="match status" value="3"/>
</dbReference>
<feature type="compositionally biased region" description="Low complexity" evidence="8">
    <location>
        <begin position="489"/>
        <end position="507"/>
    </location>
</feature>
<dbReference type="InterPro" id="IPR036600">
    <property type="entry name" value="PAH_sf"/>
</dbReference>
<feature type="compositionally biased region" description="Low complexity" evidence="8">
    <location>
        <begin position="514"/>
        <end position="528"/>
    </location>
</feature>
<feature type="compositionally biased region" description="Polar residues" evidence="8">
    <location>
        <begin position="1442"/>
        <end position="1454"/>
    </location>
</feature>
<feature type="compositionally biased region" description="Acidic residues" evidence="8">
    <location>
        <begin position="979"/>
        <end position="989"/>
    </location>
</feature>
<comment type="subcellular location">
    <subcellularLocation>
        <location evidence="1 7">Nucleus</location>
    </subcellularLocation>
</comment>
<protein>
    <submittedName>
        <fullName evidence="10">Transcriptional regulatory protein sin3</fullName>
    </submittedName>
</protein>
<feature type="region of interest" description="Disordered" evidence="8">
    <location>
        <begin position="428"/>
        <end position="473"/>
    </location>
</feature>
<keyword evidence="4" id="KW-0805">Transcription regulation</keyword>
<dbReference type="Pfam" id="PF16879">
    <property type="entry name" value="Sin3a_C"/>
    <property type="match status" value="1"/>
</dbReference>
<dbReference type="FunFam" id="1.20.1160.11:FF:000003">
    <property type="entry name" value="Paired amphipathic helix SIN3-like protein"/>
    <property type="match status" value="1"/>
</dbReference>
<dbReference type="EMBL" id="JADGJH010000055">
    <property type="protein sequence ID" value="KAJ3140366.1"/>
    <property type="molecule type" value="Genomic_DNA"/>
</dbReference>
<evidence type="ECO:0000256" key="2">
    <source>
        <dbReference type="ARBA" id="ARBA00022491"/>
    </source>
</evidence>
<dbReference type="InterPro" id="IPR013194">
    <property type="entry name" value="HDAC_interact_dom"/>
</dbReference>
<dbReference type="GO" id="GO:0000122">
    <property type="term" value="P:negative regulation of transcription by RNA polymerase II"/>
    <property type="evidence" value="ECO:0007669"/>
    <property type="project" value="TreeGrafter"/>
</dbReference>